<comment type="caution">
    <text evidence="2">The sequence shown here is derived from an EMBL/GenBank/DDBJ whole genome shotgun (WGS) entry which is preliminary data.</text>
</comment>
<feature type="domain" description="HTH luxR-type" evidence="1">
    <location>
        <begin position="204"/>
        <end position="269"/>
    </location>
</feature>
<dbReference type="InterPro" id="IPR000792">
    <property type="entry name" value="Tscrpt_reg_LuxR_C"/>
</dbReference>
<dbReference type="InterPro" id="IPR016032">
    <property type="entry name" value="Sig_transdc_resp-reg_C-effctor"/>
</dbReference>
<gene>
    <name evidence="2" type="ORF">Lqui_1374</name>
</gene>
<dbReference type="Gene3D" id="3.30.450.80">
    <property type="entry name" value="Transcription factor LuxR-like, autoinducer-binding domain"/>
    <property type="match status" value="1"/>
</dbReference>
<dbReference type="SUPFAM" id="SSF46894">
    <property type="entry name" value="C-terminal effector domain of the bipartite response regulators"/>
    <property type="match status" value="1"/>
</dbReference>
<dbReference type="EMBL" id="LNYS01000008">
    <property type="protein sequence ID" value="KTD50049.1"/>
    <property type="molecule type" value="Genomic_DNA"/>
</dbReference>
<dbReference type="Gene3D" id="1.10.10.10">
    <property type="entry name" value="Winged helix-like DNA-binding domain superfamily/Winged helix DNA-binding domain"/>
    <property type="match status" value="1"/>
</dbReference>
<dbReference type="Pfam" id="PF00196">
    <property type="entry name" value="GerE"/>
    <property type="match status" value="1"/>
</dbReference>
<dbReference type="PATRIC" id="fig|45073.5.peg.1449"/>
<reference evidence="2 3" key="1">
    <citation type="submission" date="2015-11" db="EMBL/GenBank/DDBJ databases">
        <title>Genomic analysis of 38 Legionella species identifies large and diverse effector repertoires.</title>
        <authorList>
            <person name="Burstein D."/>
            <person name="Amaro F."/>
            <person name="Zusman T."/>
            <person name="Lifshitz Z."/>
            <person name="Cohen O."/>
            <person name="Gilbert J.A."/>
            <person name="Pupko T."/>
            <person name="Shuman H.A."/>
            <person name="Segal G."/>
        </authorList>
    </citation>
    <scope>NUCLEOTIDE SEQUENCE [LARGE SCALE GENOMIC DNA]</scope>
    <source>
        <strain evidence="2 3">CDC#1442-AUS-E</strain>
    </source>
</reference>
<dbReference type="CDD" id="cd06170">
    <property type="entry name" value="LuxR_C_like"/>
    <property type="match status" value="1"/>
</dbReference>
<protein>
    <submittedName>
        <fullName evidence="2">Putative transcriptional regulator</fullName>
    </submittedName>
</protein>
<dbReference type="SMART" id="SM00421">
    <property type="entry name" value="HTH_LUXR"/>
    <property type="match status" value="1"/>
</dbReference>
<dbReference type="GO" id="GO:0006355">
    <property type="term" value="P:regulation of DNA-templated transcription"/>
    <property type="evidence" value="ECO:0007669"/>
    <property type="project" value="InterPro"/>
</dbReference>
<sequence>MNIDHFLQNPSLAHHNILREICNPLEELGVNFFGYTAVNAQGEAFCLGSKPEYASEYLRLNHAQNDIHYHHAKEKNQFEYSFWDYLEKDSHTQSLYQMAALFDQSHTLTISSHDSQMTHCYHFSAPLNQTGINQIYLEKMDSLHAFIAYFKDCLKMIPELTSVYQLPVNIDIDHASVGKKVVNIKADLRTMELEQVAQNSFEWTNSNHYLLTSKERELLQWIRLGKSAELIAEIKGVSRKTVERHVASIKDKFECYTMYQLGEKIAQSGLARFLSLSCQQNKNLRGALSTA</sequence>
<evidence type="ECO:0000313" key="3">
    <source>
        <dbReference type="Proteomes" id="UP000054618"/>
    </source>
</evidence>
<name>A0A0W0XZ32_9GAMM</name>
<dbReference type="PROSITE" id="PS50043">
    <property type="entry name" value="HTH_LUXR_2"/>
    <property type="match status" value="1"/>
</dbReference>
<dbReference type="RefSeq" id="WP_058507491.1">
    <property type="nucleotide sequence ID" value="NZ_CAAAIK010000005.1"/>
</dbReference>
<evidence type="ECO:0000313" key="2">
    <source>
        <dbReference type="EMBL" id="KTD50049.1"/>
    </source>
</evidence>
<dbReference type="GO" id="GO:0003677">
    <property type="term" value="F:DNA binding"/>
    <property type="evidence" value="ECO:0007669"/>
    <property type="project" value="InterPro"/>
</dbReference>
<dbReference type="InterPro" id="IPR036388">
    <property type="entry name" value="WH-like_DNA-bd_sf"/>
</dbReference>
<evidence type="ECO:0000259" key="1">
    <source>
        <dbReference type="PROSITE" id="PS50043"/>
    </source>
</evidence>
<dbReference type="STRING" id="45073.Lqui_1374"/>
<dbReference type="Proteomes" id="UP000054618">
    <property type="component" value="Unassembled WGS sequence"/>
</dbReference>
<dbReference type="PRINTS" id="PR00038">
    <property type="entry name" value="HTHLUXR"/>
</dbReference>
<dbReference type="AlphaFoldDB" id="A0A0W0XZ32"/>
<accession>A0A0W0XZ32</accession>
<proteinExistence type="predicted"/>
<keyword evidence="3" id="KW-1185">Reference proteome</keyword>
<organism evidence="2 3">
    <name type="scientific">Legionella quinlivanii</name>
    <dbReference type="NCBI Taxonomy" id="45073"/>
    <lineage>
        <taxon>Bacteria</taxon>
        <taxon>Pseudomonadati</taxon>
        <taxon>Pseudomonadota</taxon>
        <taxon>Gammaproteobacteria</taxon>
        <taxon>Legionellales</taxon>
        <taxon>Legionellaceae</taxon>
        <taxon>Legionella</taxon>
    </lineage>
</organism>
<dbReference type="InterPro" id="IPR036693">
    <property type="entry name" value="TF_LuxR_autoind-bd_dom_sf"/>
</dbReference>